<dbReference type="Proteomes" id="UP000594262">
    <property type="component" value="Unplaced"/>
</dbReference>
<evidence type="ECO:0000256" key="1">
    <source>
        <dbReference type="SAM" id="Phobius"/>
    </source>
</evidence>
<feature type="transmembrane region" description="Helical" evidence="1">
    <location>
        <begin position="137"/>
        <end position="160"/>
    </location>
</feature>
<organism evidence="2 3">
    <name type="scientific">Clytia hemisphaerica</name>
    <dbReference type="NCBI Taxonomy" id="252671"/>
    <lineage>
        <taxon>Eukaryota</taxon>
        <taxon>Metazoa</taxon>
        <taxon>Cnidaria</taxon>
        <taxon>Hydrozoa</taxon>
        <taxon>Hydroidolina</taxon>
        <taxon>Leptothecata</taxon>
        <taxon>Obeliida</taxon>
        <taxon>Clytiidae</taxon>
        <taxon>Clytia</taxon>
    </lineage>
</organism>
<sequence length="302" mass="34653">MVSKEDHCLIHYWTRNKDEKINGVLAMATLSTIIFALGIFANLLLAIPILFNRINRQKHFHYFSISFSNILVLAIGVPILMQAFSEKKFNMGDECNGWLPFMFIFFPVKSILDSVIFTIDAYLDILPESRSNRTAEIVIKVSGISISWVLSVFLACYFIWINSNSIIIALIVLFATTFVLELILLTLASKCVNKQLSNVTESNTDVIDPDLDDVIIKLQGQKKYLNRKIIMIFVSAILIGQYLVNLKIWTDQSKYLNDQLFFSIIFGTYNTVAFALLIAWEQRILQKFYYRHCISHRVVVPA</sequence>
<keyword evidence="1" id="KW-0472">Membrane</keyword>
<protein>
    <recommendedName>
        <fullName evidence="4">G-protein coupled receptors family 1 profile domain-containing protein</fullName>
    </recommendedName>
</protein>
<keyword evidence="1" id="KW-0812">Transmembrane</keyword>
<keyword evidence="3" id="KW-1185">Reference proteome</keyword>
<keyword evidence="1" id="KW-1133">Transmembrane helix</keyword>
<evidence type="ECO:0000313" key="3">
    <source>
        <dbReference type="Proteomes" id="UP000594262"/>
    </source>
</evidence>
<dbReference type="Gene3D" id="1.20.1070.10">
    <property type="entry name" value="Rhodopsin 7-helix transmembrane proteins"/>
    <property type="match status" value="1"/>
</dbReference>
<feature type="transmembrane region" description="Helical" evidence="1">
    <location>
        <begin position="260"/>
        <end position="280"/>
    </location>
</feature>
<dbReference type="AlphaFoldDB" id="A0A7M5WWN2"/>
<reference evidence="2" key="1">
    <citation type="submission" date="2021-01" db="UniProtKB">
        <authorList>
            <consortium name="EnsemblMetazoa"/>
        </authorList>
    </citation>
    <scope>IDENTIFICATION</scope>
</reference>
<feature type="transmembrane region" description="Helical" evidence="1">
    <location>
        <begin position="62"/>
        <end position="81"/>
    </location>
</feature>
<proteinExistence type="predicted"/>
<accession>A0A7M5WWN2</accession>
<evidence type="ECO:0008006" key="4">
    <source>
        <dbReference type="Google" id="ProtNLM"/>
    </source>
</evidence>
<feature type="transmembrane region" description="Helical" evidence="1">
    <location>
        <begin position="101"/>
        <end position="125"/>
    </location>
</feature>
<feature type="transmembrane region" description="Helical" evidence="1">
    <location>
        <begin position="24"/>
        <end position="50"/>
    </location>
</feature>
<dbReference type="EnsemblMetazoa" id="CLYHEMT014316.1">
    <property type="protein sequence ID" value="CLYHEMP014316.1"/>
    <property type="gene ID" value="CLYHEMG014316"/>
</dbReference>
<evidence type="ECO:0000313" key="2">
    <source>
        <dbReference type="EnsemblMetazoa" id="CLYHEMP014316.1"/>
    </source>
</evidence>
<feature type="transmembrane region" description="Helical" evidence="1">
    <location>
        <begin position="229"/>
        <end position="248"/>
    </location>
</feature>
<feature type="transmembrane region" description="Helical" evidence="1">
    <location>
        <begin position="166"/>
        <end position="188"/>
    </location>
</feature>
<dbReference type="SUPFAM" id="SSF81321">
    <property type="entry name" value="Family A G protein-coupled receptor-like"/>
    <property type="match status" value="1"/>
</dbReference>
<name>A0A7M5WWN2_9CNID</name>